<dbReference type="Proteomes" id="UP000270034">
    <property type="component" value="Chromosome"/>
</dbReference>
<dbReference type="AlphaFoldDB" id="A0A2Z5ZJS9"/>
<name>A0A2Z5ZJS9_9PROT</name>
<sequence length="52" mass="5672">MGWLPPVRGPPSLSGTLGQVRLVSARYAGMLLLQLKLCLSKNSLQKILPKLK</sequence>
<dbReference type="EMBL" id="AP018515">
    <property type="protein sequence ID" value="BBC80635.1"/>
    <property type="molecule type" value="Genomic_DNA"/>
</dbReference>
<protein>
    <submittedName>
        <fullName evidence="1">Membrane or secreted protein</fullName>
    </submittedName>
</protein>
<evidence type="ECO:0000313" key="2">
    <source>
        <dbReference type="Proteomes" id="UP000270034"/>
    </source>
</evidence>
<gene>
    <name evidence="1" type="ORF">AcetOrient_orf03446</name>
</gene>
<proteinExistence type="predicted"/>
<accession>A0A2Z5ZJS9</accession>
<evidence type="ECO:0000313" key="1">
    <source>
        <dbReference type="EMBL" id="BBC80635.1"/>
    </source>
</evidence>
<dbReference type="KEGG" id="aot:AcetOri_orf03446"/>
<reference evidence="1 2" key="1">
    <citation type="submission" date="2018-02" db="EMBL/GenBank/DDBJ databases">
        <title>Acetobacter orientalis genome.</title>
        <authorList>
            <person name="Nakashima N."/>
            <person name="Tamura T."/>
        </authorList>
    </citation>
    <scope>NUCLEOTIDE SEQUENCE [LARGE SCALE GENOMIC DNA]</scope>
    <source>
        <strain evidence="1 2">FAN1</strain>
    </source>
</reference>
<organism evidence="1 2">
    <name type="scientific">Acetobacter orientalis</name>
    <dbReference type="NCBI Taxonomy" id="146474"/>
    <lineage>
        <taxon>Bacteria</taxon>
        <taxon>Pseudomonadati</taxon>
        <taxon>Pseudomonadota</taxon>
        <taxon>Alphaproteobacteria</taxon>
        <taxon>Acetobacterales</taxon>
        <taxon>Acetobacteraceae</taxon>
        <taxon>Acetobacter</taxon>
    </lineage>
</organism>